<accession>X1SLD6</accession>
<dbReference type="InterPro" id="IPR052892">
    <property type="entry name" value="NA-targeting_endonuclease"/>
</dbReference>
<dbReference type="InterPro" id="IPR003615">
    <property type="entry name" value="HNH_nuc"/>
</dbReference>
<name>X1SLD6_9ZZZZ</name>
<gene>
    <name evidence="2" type="ORF">S12H4_02818</name>
</gene>
<protein>
    <recommendedName>
        <fullName evidence="1">HNH nuclease domain-containing protein</fullName>
    </recommendedName>
</protein>
<dbReference type="InterPro" id="IPR002711">
    <property type="entry name" value="HNH"/>
</dbReference>
<feature type="domain" description="HNH nuclease" evidence="1">
    <location>
        <begin position="6"/>
        <end position="59"/>
    </location>
</feature>
<dbReference type="CDD" id="cd00085">
    <property type="entry name" value="HNHc"/>
    <property type="match status" value="1"/>
</dbReference>
<evidence type="ECO:0000259" key="1">
    <source>
        <dbReference type="SMART" id="SM00507"/>
    </source>
</evidence>
<dbReference type="AlphaFoldDB" id="X1SLD6"/>
<sequence>MPISKSLRFDIFRRDKFTCQYCGQTPPNVVLEVDHITPISQGGDDDPSNLVSSCYDCNRGKGAKILETAIKPHDLDLDYLEAEQRLAELERYKKLKRKLDKATAETIFTLQAFFQEQIKTSWAPEPTAFRWLLYHHDPDQIEHAIVLSGEQSQSGSPTEKWKYACAILRNWRRELDNA</sequence>
<dbReference type="Gene3D" id="1.10.30.50">
    <property type="match status" value="1"/>
</dbReference>
<comment type="caution">
    <text evidence="2">The sequence shown here is derived from an EMBL/GenBank/DDBJ whole genome shotgun (WGS) entry which is preliminary data.</text>
</comment>
<dbReference type="SMART" id="SM00507">
    <property type="entry name" value="HNHc"/>
    <property type="match status" value="1"/>
</dbReference>
<reference evidence="2" key="1">
    <citation type="journal article" date="2014" name="Front. Microbiol.">
        <title>High frequency of phylogenetically diverse reductive dehalogenase-homologous genes in deep subseafloor sedimentary metagenomes.</title>
        <authorList>
            <person name="Kawai M."/>
            <person name="Futagami T."/>
            <person name="Toyoda A."/>
            <person name="Takaki Y."/>
            <person name="Nishi S."/>
            <person name="Hori S."/>
            <person name="Arai W."/>
            <person name="Tsubouchi T."/>
            <person name="Morono Y."/>
            <person name="Uchiyama I."/>
            <person name="Ito T."/>
            <person name="Fujiyama A."/>
            <person name="Inagaki F."/>
            <person name="Takami H."/>
        </authorList>
    </citation>
    <scope>NUCLEOTIDE SEQUENCE</scope>
    <source>
        <strain evidence="2">Expedition CK06-06</strain>
    </source>
</reference>
<proteinExistence type="predicted"/>
<dbReference type="EMBL" id="BARW01000732">
    <property type="protein sequence ID" value="GAI68584.1"/>
    <property type="molecule type" value="Genomic_DNA"/>
</dbReference>
<organism evidence="2">
    <name type="scientific">marine sediment metagenome</name>
    <dbReference type="NCBI Taxonomy" id="412755"/>
    <lineage>
        <taxon>unclassified sequences</taxon>
        <taxon>metagenomes</taxon>
        <taxon>ecological metagenomes</taxon>
    </lineage>
</organism>
<dbReference type="GO" id="GO:0004519">
    <property type="term" value="F:endonuclease activity"/>
    <property type="evidence" value="ECO:0007669"/>
    <property type="project" value="InterPro"/>
</dbReference>
<dbReference type="Pfam" id="PF01844">
    <property type="entry name" value="HNH"/>
    <property type="match status" value="1"/>
</dbReference>
<evidence type="ECO:0000313" key="2">
    <source>
        <dbReference type="EMBL" id="GAI68584.1"/>
    </source>
</evidence>
<dbReference type="PANTHER" id="PTHR33877">
    <property type="entry name" value="SLL1193 PROTEIN"/>
    <property type="match status" value="1"/>
</dbReference>
<dbReference type="GO" id="GO:0003676">
    <property type="term" value="F:nucleic acid binding"/>
    <property type="evidence" value="ECO:0007669"/>
    <property type="project" value="InterPro"/>
</dbReference>
<dbReference type="GO" id="GO:0008270">
    <property type="term" value="F:zinc ion binding"/>
    <property type="evidence" value="ECO:0007669"/>
    <property type="project" value="InterPro"/>
</dbReference>
<dbReference type="PANTHER" id="PTHR33877:SF2">
    <property type="entry name" value="OS07G0170200 PROTEIN"/>
    <property type="match status" value="1"/>
</dbReference>